<accession>A0ABU2G0Y9</accession>
<sequence>MSETILVPGGREVRGTLETADSDADSTAAVVACPPHPQQGGHRGDERLVAVAGELVERGVDCLRFDYGPWDEGRGERADAARAVEWAAERYDRVGLFGFSFGGAVALSTAADGADVEAVSALAPASGLPDGSDVTAAFEEIPVPVQVVYGTRDDVADAASVADRAREFEQSVVELDADHFFVGQSGKVADRVADFLVPWVQPDASR</sequence>
<organism evidence="2 3">
    <name type="scientific">Halogeometricum luteum</name>
    <dbReference type="NCBI Taxonomy" id="2950537"/>
    <lineage>
        <taxon>Archaea</taxon>
        <taxon>Methanobacteriati</taxon>
        <taxon>Methanobacteriota</taxon>
        <taxon>Stenosarchaea group</taxon>
        <taxon>Halobacteria</taxon>
        <taxon>Halobacteriales</taxon>
        <taxon>Haloferacaceae</taxon>
        <taxon>Halogeometricum</taxon>
    </lineage>
</organism>
<dbReference type="InterPro" id="IPR002925">
    <property type="entry name" value="Dienelactn_hydro"/>
</dbReference>
<dbReference type="EMBL" id="JAMQOQ010000002">
    <property type="protein sequence ID" value="MDS0294445.1"/>
    <property type="molecule type" value="Genomic_DNA"/>
</dbReference>
<reference evidence="2 3" key="1">
    <citation type="submission" date="2022-06" db="EMBL/GenBank/DDBJ databases">
        <title>Halogeometricum sp. a new haloarchaeum isolate from saline soil.</title>
        <authorList>
            <person name="Strakova D."/>
            <person name="Galisteo C."/>
            <person name="Sanchez-Porro C."/>
            <person name="Ventosa A."/>
        </authorList>
    </citation>
    <scope>NUCLEOTIDE SEQUENCE [LARGE SCALE GENOMIC DNA]</scope>
    <source>
        <strain evidence="3">S3BR25-2</strain>
    </source>
</reference>
<dbReference type="Pfam" id="PF01738">
    <property type="entry name" value="DLH"/>
    <property type="match status" value="1"/>
</dbReference>
<evidence type="ECO:0000313" key="2">
    <source>
        <dbReference type="EMBL" id="MDS0294445.1"/>
    </source>
</evidence>
<proteinExistence type="predicted"/>
<keyword evidence="3" id="KW-1185">Reference proteome</keyword>
<keyword evidence="2" id="KW-0378">Hydrolase</keyword>
<feature type="domain" description="Dienelactone hydrolase" evidence="1">
    <location>
        <begin position="81"/>
        <end position="176"/>
    </location>
</feature>
<dbReference type="GO" id="GO:0016787">
    <property type="term" value="F:hydrolase activity"/>
    <property type="evidence" value="ECO:0007669"/>
    <property type="project" value="UniProtKB-KW"/>
</dbReference>
<dbReference type="RefSeq" id="WP_310928278.1">
    <property type="nucleotide sequence ID" value="NZ_JAMQOQ010000002.1"/>
</dbReference>
<gene>
    <name evidence="2" type="ORF">NDI79_09700</name>
</gene>
<dbReference type="Gene3D" id="3.40.50.1820">
    <property type="entry name" value="alpha/beta hydrolase"/>
    <property type="match status" value="1"/>
</dbReference>
<dbReference type="SUPFAM" id="SSF53474">
    <property type="entry name" value="alpha/beta-Hydrolases"/>
    <property type="match status" value="1"/>
</dbReference>
<dbReference type="InterPro" id="IPR029058">
    <property type="entry name" value="AB_hydrolase_fold"/>
</dbReference>
<dbReference type="Proteomes" id="UP001254813">
    <property type="component" value="Unassembled WGS sequence"/>
</dbReference>
<protein>
    <submittedName>
        <fullName evidence="2">Dienelactone hydrolase family protein</fullName>
    </submittedName>
</protein>
<evidence type="ECO:0000313" key="3">
    <source>
        <dbReference type="Proteomes" id="UP001254813"/>
    </source>
</evidence>
<name>A0ABU2G0Y9_9EURY</name>
<comment type="caution">
    <text evidence="2">The sequence shown here is derived from an EMBL/GenBank/DDBJ whole genome shotgun (WGS) entry which is preliminary data.</text>
</comment>
<evidence type="ECO:0000259" key="1">
    <source>
        <dbReference type="Pfam" id="PF01738"/>
    </source>
</evidence>